<dbReference type="GO" id="GO:0005789">
    <property type="term" value="C:endoplasmic reticulum membrane"/>
    <property type="evidence" value="ECO:0007669"/>
    <property type="project" value="UniProtKB-SubCell"/>
</dbReference>
<dbReference type="InterPro" id="IPR037185">
    <property type="entry name" value="EmrE-like"/>
</dbReference>
<feature type="transmembrane region" description="Helical" evidence="7">
    <location>
        <begin position="79"/>
        <end position="99"/>
    </location>
</feature>
<sequence>MSDKKNDDLPLRSPRGGSPLNGNGDAGRFSPKQQHQAGASLKASWASIEENGTVAVLAYCFASTSMTLVNKFVVSGNSWNLHLLYLAIQHIIVTAAVVLMQQLGIISGVDLYNPSKARKWFPIAMMLVTMIFTGNKALQFLSVPVYTIFKNLAVVVIAYGEVIWFNGSVSPLSLVSFVLMVLSSVLAAWSDFSDAKSSATNSRLSTLNAGYFWMLINVLAASTYALGMRGGMSKIKLKNWDGVRLVIYYNNVLTIPILLGGSLFLEDWSSANLERNFPPAARQSLIIGMIYSGLGALLISYCTAWCIRATSSTTYAMSGALNKLPMAIAGLVFFKEPVTFGGVVAILMGFVSGVLYSVAKTSKPKEKTSDLPLTNLPQTNGQHPK</sequence>
<dbReference type="AlphaFoldDB" id="A0A0B7JX64"/>
<dbReference type="EMBL" id="CDPU01000008">
    <property type="protein sequence ID" value="CEO47837.1"/>
    <property type="molecule type" value="Genomic_DNA"/>
</dbReference>
<feature type="compositionally biased region" description="Basic and acidic residues" evidence="8">
    <location>
        <begin position="1"/>
        <end position="10"/>
    </location>
</feature>
<comment type="subunit">
    <text evidence="3 7">Homooligomer.</text>
</comment>
<keyword evidence="5 7" id="KW-1133">Transmembrane helix</keyword>
<evidence type="ECO:0000256" key="8">
    <source>
        <dbReference type="SAM" id="MobiDB-lite"/>
    </source>
</evidence>
<evidence type="ECO:0000313" key="9">
    <source>
        <dbReference type="EMBL" id="CEO47837.1"/>
    </source>
</evidence>
<keyword evidence="7" id="KW-0333">Golgi apparatus</keyword>
<evidence type="ECO:0000256" key="5">
    <source>
        <dbReference type="ARBA" id="ARBA00022989"/>
    </source>
</evidence>
<feature type="transmembrane region" description="Helical" evidence="7">
    <location>
        <begin position="340"/>
        <end position="359"/>
    </location>
</feature>
<keyword evidence="7" id="KW-0968">Cytoplasmic vesicle</keyword>
<feature type="compositionally biased region" description="Polar residues" evidence="8">
    <location>
        <begin position="371"/>
        <end position="385"/>
    </location>
</feature>
<keyword evidence="7" id="KW-0762">Sugar transport</keyword>
<reference evidence="9" key="1">
    <citation type="submission" date="2015-01" db="EMBL/GenBank/DDBJ databases">
        <authorList>
            <person name="Durling Mikael"/>
        </authorList>
    </citation>
    <scope>NUCLEOTIDE SEQUENCE</scope>
</reference>
<dbReference type="InterPro" id="IPR050186">
    <property type="entry name" value="TPT_transporter"/>
</dbReference>
<keyword evidence="6 7" id="KW-0472">Membrane</keyword>
<comment type="subcellular location">
    <subcellularLocation>
        <location evidence="7">Golgi apparatus membrane</location>
        <topology evidence="7">Multi-pass membrane protein</topology>
    </subcellularLocation>
    <subcellularLocation>
        <location evidence="7">Cytoplasmic vesicle membrane</location>
        <topology evidence="7">Multi-pass membrane protein</topology>
    </subcellularLocation>
    <subcellularLocation>
        <location evidence="7">Endoplasmic reticulum membrane</location>
        <topology evidence="7">Multi-pass membrane protein</topology>
    </subcellularLocation>
</comment>
<dbReference type="NCBIfam" id="TIGR00803">
    <property type="entry name" value="nst"/>
    <property type="match status" value="1"/>
</dbReference>
<protein>
    <recommendedName>
        <fullName evidence="7">GDP-mannose transporter</fullName>
        <shortName evidence="7">GMT</shortName>
    </recommendedName>
</protein>
<dbReference type="GO" id="GO:0030659">
    <property type="term" value="C:cytoplasmic vesicle membrane"/>
    <property type="evidence" value="ECO:0007669"/>
    <property type="project" value="UniProtKB-SubCell"/>
</dbReference>
<feature type="transmembrane region" description="Helical" evidence="7">
    <location>
        <begin position="314"/>
        <end position="334"/>
    </location>
</feature>
<name>A0A0B7JX64_BIOOC</name>
<feature type="transmembrane region" description="Helical" evidence="7">
    <location>
        <begin position="210"/>
        <end position="227"/>
    </location>
</feature>
<dbReference type="GO" id="GO:0000139">
    <property type="term" value="C:Golgi membrane"/>
    <property type="evidence" value="ECO:0007669"/>
    <property type="project" value="UniProtKB-SubCell"/>
</dbReference>
<organism evidence="9">
    <name type="scientific">Bionectria ochroleuca</name>
    <name type="common">Gliocladium roseum</name>
    <dbReference type="NCBI Taxonomy" id="29856"/>
    <lineage>
        <taxon>Eukaryota</taxon>
        <taxon>Fungi</taxon>
        <taxon>Dikarya</taxon>
        <taxon>Ascomycota</taxon>
        <taxon>Pezizomycotina</taxon>
        <taxon>Sordariomycetes</taxon>
        <taxon>Hypocreomycetidae</taxon>
        <taxon>Hypocreales</taxon>
        <taxon>Bionectriaceae</taxon>
        <taxon>Clonostachys</taxon>
    </lineage>
</organism>
<proteinExistence type="inferred from homology"/>
<evidence type="ECO:0000256" key="3">
    <source>
        <dbReference type="ARBA" id="ARBA00011182"/>
    </source>
</evidence>
<evidence type="ECO:0000256" key="7">
    <source>
        <dbReference type="RuleBase" id="RU367097"/>
    </source>
</evidence>
<dbReference type="SUPFAM" id="SSF103481">
    <property type="entry name" value="Multidrug resistance efflux transporter EmrE"/>
    <property type="match status" value="1"/>
</dbReference>
<evidence type="ECO:0000256" key="6">
    <source>
        <dbReference type="ARBA" id="ARBA00023136"/>
    </source>
</evidence>
<feature type="transmembrane region" description="Helical" evidence="7">
    <location>
        <begin position="144"/>
        <end position="165"/>
    </location>
</feature>
<accession>A0A0B7JX64</accession>
<comment type="function">
    <text evidence="1 7">Involved in the import of GDP-mannose from the cytoplasm into the Golgi lumen.</text>
</comment>
<evidence type="ECO:0000256" key="1">
    <source>
        <dbReference type="ARBA" id="ARBA00003420"/>
    </source>
</evidence>
<evidence type="ECO:0000256" key="4">
    <source>
        <dbReference type="ARBA" id="ARBA00022692"/>
    </source>
</evidence>
<evidence type="ECO:0000256" key="2">
    <source>
        <dbReference type="ARBA" id="ARBA00010425"/>
    </source>
</evidence>
<feature type="region of interest" description="Disordered" evidence="8">
    <location>
        <begin position="1"/>
        <end position="33"/>
    </location>
</feature>
<gene>
    <name evidence="9" type="ORF">BN869_000003892_1</name>
</gene>
<feature type="transmembrane region" description="Helical" evidence="7">
    <location>
        <begin position="52"/>
        <end position="73"/>
    </location>
</feature>
<keyword evidence="7" id="KW-0256">Endoplasmic reticulum</keyword>
<dbReference type="PANTHER" id="PTHR11132">
    <property type="entry name" value="SOLUTE CARRIER FAMILY 35"/>
    <property type="match status" value="1"/>
</dbReference>
<keyword evidence="7" id="KW-0813">Transport</keyword>
<keyword evidence="4 7" id="KW-0812">Transmembrane</keyword>
<feature type="transmembrane region" description="Helical" evidence="7">
    <location>
        <begin position="172"/>
        <end position="190"/>
    </location>
</feature>
<comment type="similarity">
    <text evidence="2 7">Belongs to the TPT transporter family. SLC35D subfamily.</text>
</comment>
<feature type="transmembrane region" description="Helical" evidence="7">
    <location>
        <begin position="285"/>
        <end position="307"/>
    </location>
</feature>
<feature type="transmembrane region" description="Helical" evidence="7">
    <location>
        <begin position="247"/>
        <end position="265"/>
    </location>
</feature>
<feature type="region of interest" description="Disordered" evidence="8">
    <location>
        <begin position="365"/>
        <end position="385"/>
    </location>
</feature>